<keyword evidence="2" id="KW-1185">Reference proteome</keyword>
<name>A0ABT8ZSG9_9SPHN</name>
<accession>A0ABT8ZSG9</accession>
<dbReference type="RefSeq" id="WP_304536815.1">
    <property type="nucleotide sequence ID" value="NZ_JAUQOM010000008.1"/>
</dbReference>
<dbReference type="Pfam" id="PF07277">
    <property type="entry name" value="SapC"/>
    <property type="match status" value="1"/>
</dbReference>
<sequence>MESLELVNRDRHATVRMRPADAGDGLFVRVVLSEFPAASAACPLLFSKHPDTGAFYAGAMLGFKPGEYLMDSPDGRPAFRPLEMVREGFFASGEDFVLDRAHPRFAVHDGDWLFDGNGDPTTQLKAAQTALARLMAGSEATDAFIAKLLAHRLIEPIDISLHFDDGERLRLEGLYTVSLDALNELDDAVALDLFRSGDLQCAYAMILSLQHIALMARRRNERLASGV</sequence>
<evidence type="ECO:0000313" key="2">
    <source>
        <dbReference type="Proteomes" id="UP001176471"/>
    </source>
</evidence>
<dbReference type="InterPro" id="IPR010836">
    <property type="entry name" value="SapC"/>
</dbReference>
<gene>
    <name evidence="1" type="ORF">Q4610_15200</name>
</gene>
<dbReference type="Proteomes" id="UP001176471">
    <property type="component" value="Unassembled WGS sequence"/>
</dbReference>
<protein>
    <submittedName>
        <fullName evidence="1">SapC family protein</fullName>
    </submittedName>
</protein>
<comment type="caution">
    <text evidence="1">The sequence shown here is derived from an EMBL/GenBank/DDBJ whole genome shotgun (WGS) entry which is preliminary data.</text>
</comment>
<reference evidence="1" key="1">
    <citation type="submission" date="2023-07" db="EMBL/GenBank/DDBJ databases">
        <title>Bacterial whole genome sequence for Sphingobium sp. HBC34.</title>
        <authorList>
            <person name="Le V."/>
            <person name="Ko S.-R."/>
            <person name="Ahn C.-Y."/>
            <person name="Oh H.-M."/>
        </authorList>
    </citation>
    <scope>NUCLEOTIDE SEQUENCE</scope>
    <source>
        <strain evidence="1">HBC34</strain>
    </source>
</reference>
<proteinExistence type="predicted"/>
<dbReference type="EMBL" id="JAUQOM010000008">
    <property type="protein sequence ID" value="MDO7836396.1"/>
    <property type="molecule type" value="Genomic_DNA"/>
</dbReference>
<evidence type="ECO:0000313" key="1">
    <source>
        <dbReference type="EMBL" id="MDO7836396.1"/>
    </source>
</evidence>
<organism evidence="1 2">
    <name type="scientific">Sphingobium cyanobacteriorum</name>
    <dbReference type="NCBI Taxonomy" id="3063954"/>
    <lineage>
        <taxon>Bacteria</taxon>
        <taxon>Pseudomonadati</taxon>
        <taxon>Pseudomonadota</taxon>
        <taxon>Alphaproteobacteria</taxon>
        <taxon>Sphingomonadales</taxon>
        <taxon>Sphingomonadaceae</taxon>
        <taxon>Sphingobium</taxon>
    </lineage>
</organism>